<reference evidence="1 2" key="1">
    <citation type="submission" date="2018-02" db="EMBL/GenBank/DDBJ databases">
        <title>Mycoplasma marinum and Mycoplasma todarodis sp. nov., moderately halophilic and psychrotolerant mycoplasmas isolated from cephalopods.</title>
        <authorList>
            <person name="Viver T."/>
        </authorList>
    </citation>
    <scope>NUCLEOTIDE SEQUENCE [LARGE SCALE GENOMIC DNA]</scope>
    <source>
        <strain evidence="1 2">5H</strain>
    </source>
</reference>
<dbReference type="SUPFAM" id="SSF64484">
    <property type="entry name" value="beta and beta-prime subunits of DNA dependent RNA-polymerase"/>
    <property type="match status" value="1"/>
</dbReference>
<evidence type="ECO:0008006" key="3">
    <source>
        <dbReference type="Google" id="ProtNLM"/>
    </source>
</evidence>
<feature type="non-terminal residue" evidence="1">
    <location>
        <position position="1"/>
    </location>
</feature>
<keyword evidence="2" id="KW-1185">Reference proteome</keyword>
<organism evidence="1 2">
    <name type="scientific">Mycoplasma todarodis</name>
    <dbReference type="NCBI Taxonomy" id="1937191"/>
    <lineage>
        <taxon>Bacteria</taxon>
        <taxon>Bacillati</taxon>
        <taxon>Mycoplasmatota</taxon>
        <taxon>Mollicutes</taxon>
        <taxon>Mycoplasmataceae</taxon>
        <taxon>Mycoplasma</taxon>
    </lineage>
</organism>
<proteinExistence type="predicted"/>
<evidence type="ECO:0000313" key="1">
    <source>
        <dbReference type="EMBL" id="TCG10287.1"/>
    </source>
</evidence>
<name>A0A4R0XRJ6_9MOLU</name>
<accession>A0A4R0XRJ6</accession>
<dbReference type="AlphaFoldDB" id="A0A4R0XRJ6"/>
<feature type="non-terminal residue" evidence="1">
    <location>
        <position position="256"/>
    </location>
</feature>
<sequence length="256" mass="28782">FGPLTERRDYSKTTNDLATPDLLEVQRKSFNELLNEGLEKTIQTIYPITSTSGKTTIHFLRKTLGFVTPVDQRKDKEKRLALAKKKNNSKTALKFSNEIEQMPKNEYGWLKQHKQKGSTYEAKIKAILLRINEENPSDSSLEQLKDVELDKMLDKTQTKIRIANHETGEIIETIDVALLIKNADDLTKDAKSKAEAKKAKNFGIVANEVLFGAIPLMTEGGTFLINGSEKVIVSQLIRSPGAYYGLRVRNQQGGDD</sequence>
<dbReference type="EMBL" id="PSZP01000078">
    <property type="protein sequence ID" value="TCG10287.1"/>
    <property type="molecule type" value="Genomic_DNA"/>
</dbReference>
<comment type="caution">
    <text evidence="1">The sequence shown here is derived from an EMBL/GenBank/DDBJ whole genome shotgun (WGS) entry which is preliminary data.</text>
</comment>
<dbReference type="Proteomes" id="UP000291072">
    <property type="component" value="Unassembled WGS sequence"/>
</dbReference>
<evidence type="ECO:0000313" key="2">
    <source>
        <dbReference type="Proteomes" id="UP000291072"/>
    </source>
</evidence>
<dbReference type="Gene3D" id="3.90.1100.10">
    <property type="match status" value="1"/>
</dbReference>
<gene>
    <name evidence="1" type="ORF">C4B25_04765</name>
</gene>
<protein>
    <recommendedName>
        <fullName evidence="3">DNA-directed RNA polymerase</fullName>
    </recommendedName>
</protein>